<dbReference type="EMBL" id="JANPWB010000004">
    <property type="protein sequence ID" value="KAJ1195040.1"/>
    <property type="molecule type" value="Genomic_DNA"/>
</dbReference>
<sequence>MVADCLSRLPIDGSGDGSCDMQLEAFSIDVELALGEDEWEEAVRNDVEYDELRRFVMGEGSDDVRSDLKQYLMGREPGTKESPWWRNVKKQVRVDQEDLKARAVYFQRKNKMNYDKRKSVKNANVESGDLVALRKVGIIKKGESKFYEPQKVVSVKNSVVKLEDGREWRVGNLCK</sequence>
<proteinExistence type="predicted"/>
<evidence type="ECO:0000313" key="2">
    <source>
        <dbReference type="Proteomes" id="UP001066276"/>
    </source>
</evidence>
<accession>A0AAV7V0Y5</accession>
<gene>
    <name evidence="1" type="ORF">NDU88_004323</name>
</gene>
<reference evidence="1" key="1">
    <citation type="journal article" date="2022" name="bioRxiv">
        <title>Sequencing and chromosome-scale assembly of the giantPleurodeles waltlgenome.</title>
        <authorList>
            <person name="Brown T."/>
            <person name="Elewa A."/>
            <person name="Iarovenko S."/>
            <person name="Subramanian E."/>
            <person name="Araus A.J."/>
            <person name="Petzold A."/>
            <person name="Susuki M."/>
            <person name="Suzuki K.-i.T."/>
            <person name="Hayashi T."/>
            <person name="Toyoda A."/>
            <person name="Oliveira C."/>
            <person name="Osipova E."/>
            <person name="Leigh N.D."/>
            <person name="Simon A."/>
            <person name="Yun M.H."/>
        </authorList>
    </citation>
    <scope>NUCLEOTIDE SEQUENCE</scope>
    <source>
        <strain evidence="1">20211129_DDA</strain>
        <tissue evidence="1">Liver</tissue>
    </source>
</reference>
<name>A0AAV7V0Y5_PLEWA</name>
<dbReference type="Proteomes" id="UP001066276">
    <property type="component" value="Chromosome 2_2"/>
</dbReference>
<keyword evidence="2" id="KW-1185">Reference proteome</keyword>
<protein>
    <submittedName>
        <fullName evidence="1">Uncharacterized protein</fullName>
    </submittedName>
</protein>
<evidence type="ECO:0000313" key="1">
    <source>
        <dbReference type="EMBL" id="KAJ1195040.1"/>
    </source>
</evidence>
<comment type="caution">
    <text evidence="1">The sequence shown here is derived from an EMBL/GenBank/DDBJ whole genome shotgun (WGS) entry which is preliminary data.</text>
</comment>
<dbReference type="AlphaFoldDB" id="A0AAV7V0Y5"/>
<organism evidence="1 2">
    <name type="scientific">Pleurodeles waltl</name>
    <name type="common">Iberian ribbed newt</name>
    <dbReference type="NCBI Taxonomy" id="8319"/>
    <lineage>
        <taxon>Eukaryota</taxon>
        <taxon>Metazoa</taxon>
        <taxon>Chordata</taxon>
        <taxon>Craniata</taxon>
        <taxon>Vertebrata</taxon>
        <taxon>Euteleostomi</taxon>
        <taxon>Amphibia</taxon>
        <taxon>Batrachia</taxon>
        <taxon>Caudata</taxon>
        <taxon>Salamandroidea</taxon>
        <taxon>Salamandridae</taxon>
        <taxon>Pleurodelinae</taxon>
        <taxon>Pleurodeles</taxon>
    </lineage>
</organism>